<dbReference type="AlphaFoldDB" id="C7ML78"/>
<name>C7ML78_CRYCD</name>
<keyword evidence="5" id="KW-1185">Reference proteome</keyword>
<evidence type="ECO:0000256" key="3">
    <source>
        <dbReference type="SAM" id="Phobius"/>
    </source>
</evidence>
<gene>
    <name evidence="4" type="ordered locus">Ccur_13500</name>
</gene>
<dbReference type="GO" id="GO:0016998">
    <property type="term" value="P:cell wall macromolecule catabolic process"/>
    <property type="evidence" value="ECO:0007669"/>
    <property type="project" value="InterPro"/>
</dbReference>
<organism evidence="4 5">
    <name type="scientific">Cryptobacterium curtum (strain ATCC 700683 / DSM 15641 / CCUG 43107 / 12-3)</name>
    <dbReference type="NCBI Taxonomy" id="469378"/>
    <lineage>
        <taxon>Bacteria</taxon>
        <taxon>Bacillati</taxon>
        <taxon>Actinomycetota</taxon>
        <taxon>Coriobacteriia</taxon>
        <taxon>Eggerthellales</taxon>
        <taxon>Eggerthellaceae</taxon>
        <taxon>Cryptobacterium</taxon>
    </lineage>
</organism>
<dbReference type="SUPFAM" id="SSF51445">
    <property type="entry name" value="(Trans)glycosidases"/>
    <property type="match status" value="1"/>
</dbReference>
<dbReference type="GO" id="GO:0016052">
    <property type="term" value="P:carbohydrate catabolic process"/>
    <property type="evidence" value="ECO:0007669"/>
    <property type="project" value="TreeGrafter"/>
</dbReference>
<dbReference type="PANTHER" id="PTHR34135">
    <property type="entry name" value="LYSOZYME"/>
    <property type="match status" value="1"/>
</dbReference>
<keyword evidence="3" id="KW-0812">Transmembrane</keyword>
<dbReference type="PANTHER" id="PTHR34135:SF2">
    <property type="entry name" value="LYSOZYME"/>
    <property type="match status" value="1"/>
</dbReference>
<dbReference type="eggNOG" id="COG3757">
    <property type="taxonomic scope" value="Bacteria"/>
</dbReference>
<evidence type="ECO:0000313" key="4">
    <source>
        <dbReference type="EMBL" id="ACU95025.1"/>
    </source>
</evidence>
<dbReference type="HOGENOM" id="CLU_044973_8_0_11"/>
<dbReference type="EMBL" id="CP001682">
    <property type="protein sequence ID" value="ACU95025.1"/>
    <property type="molecule type" value="Genomic_DNA"/>
</dbReference>
<dbReference type="KEGG" id="ccu:Ccur_13500"/>
<dbReference type="GO" id="GO:0009253">
    <property type="term" value="P:peptidoglycan catabolic process"/>
    <property type="evidence" value="ECO:0007669"/>
    <property type="project" value="InterPro"/>
</dbReference>
<feature type="compositionally biased region" description="Basic residues" evidence="2">
    <location>
        <begin position="22"/>
        <end position="40"/>
    </location>
</feature>
<sequence length="327" mass="36981">MRASREHGDTPLKTPKTMRSEYRRHHRASRSPIHQSHRIRPVSSSITRRTPGCFRTFFAAVILFVLISAGCSYILQSCTTSTAQQEEQPVHYNAKETLINQNGYDWNNLSKDTSGHYRYEIDGQTVSKLGIDVSEHQEQIDWSQVKSDGVDFAFIRLGYRGTSAGNIRLDETFQENLAEAKEAGIDRGVYFFSQAVNEDEAREEARFVLDSLNGEELEYPVAIDLEPSDSTKGSRIDSLSRKQVTDNVTAFCEVIEEAGYPMMIYGNTSDLDRIDFNRLRNYPIWFAQYGQVPDSLTAFSIWQYTEKGTVAGVSGAVDLNLQPITTE</sequence>
<evidence type="ECO:0000313" key="5">
    <source>
        <dbReference type="Proteomes" id="UP000000954"/>
    </source>
</evidence>
<keyword evidence="3" id="KW-0472">Membrane</keyword>
<dbReference type="Proteomes" id="UP000000954">
    <property type="component" value="Chromosome"/>
</dbReference>
<feature type="transmembrane region" description="Helical" evidence="3">
    <location>
        <begin position="57"/>
        <end position="75"/>
    </location>
</feature>
<reference evidence="4 5" key="1">
    <citation type="journal article" date="2009" name="Stand. Genomic Sci.">
        <title>Complete genome sequence of Cryptobacterium curtum type strain (12-3).</title>
        <authorList>
            <person name="Mavrommatis K."/>
            <person name="Pukall R."/>
            <person name="Rohde C."/>
            <person name="Chen F."/>
            <person name="Sims D."/>
            <person name="Brettin T."/>
            <person name="Kuske C."/>
            <person name="Detter J.C."/>
            <person name="Han C."/>
            <person name="Lapidus A."/>
            <person name="Copeland A."/>
            <person name="Glavina Del Rio T."/>
            <person name="Nolan M."/>
            <person name="Lucas S."/>
            <person name="Tice H."/>
            <person name="Cheng J.F."/>
            <person name="Bruce D."/>
            <person name="Goodwin L."/>
            <person name="Pitluck S."/>
            <person name="Ovchinnikova G."/>
            <person name="Pati A."/>
            <person name="Ivanova N."/>
            <person name="Chen A."/>
            <person name="Palaniappan K."/>
            <person name="Chain P."/>
            <person name="D'haeseleer P."/>
            <person name="Goker M."/>
            <person name="Bristow J."/>
            <person name="Eisen J.A."/>
            <person name="Markowitz V."/>
            <person name="Hugenholtz P."/>
            <person name="Rohde M."/>
            <person name="Klenk H.P."/>
            <person name="Kyrpides N.C."/>
        </authorList>
    </citation>
    <scope>NUCLEOTIDE SEQUENCE [LARGE SCALE GENOMIC DNA]</scope>
    <source>
        <strain evidence="5">ATCC 700683 / DSM 15641 / 12-3</strain>
    </source>
</reference>
<keyword evidence="3" id="KW-1133">Transmembrane helix</keyword>
<feature type="compositionally biased region" description="Basic and acidic residues" evidence="2">
    <location>
        <begin position="1"/>
        <end position="10"/>
    </location>
</feature>
<dbReference type="CDD" id="cd06414">
    <property type="entry name" value="GH25_LytC-like"/>
    <property type="match status" value="1"/>
</dbReference>
<evidence type="ECO:0000256" key="2">
    <source>
        <dbReference type="SAM" id="MobiDB-lite"/>
    </source>
</evidence>
<accession>C7ML78</accession>
<dbReference type="PROSITE" id="PS51904">
    <property type="entry name" value="GLYCOSYL_HYDROL_F25_2"/>
    <property type="match status" value="1"/>
</dbReference>
<comment type="similarity">
    <text evidence="1">Belongs to the glycosyl hydrolase 25 family.</text>
</comment>
<dbReference type="RefSeq" id="WP_015778888.1">
    <property type="nucleotide sequence ID" value="NC_013170.1"/>
</dbReference>
<dbReference type="InterPro" id="IPR002053">
    <property type="entry name" value="Glyco_hydro_25"/>
</dbReference>
<proteinExistence type="inferred from homology"/>
<dbReference type="Gene3D" id="3.20.20.80">
    <property type="entry name" value="Glycosidases"/>
    <property type="match status" value="1"/>
</dbReference>
<evidence type="ECO:0000256" key="1">
    <source>
        <dbReference type="ARBA" id="ARBA00010646"/>
    </source>
</evidence>
<dbReference type="CAZy" id="GH25">
    <property type="family name" value="Glycoside Hydrolase Family 25"/>
</dbReference>
<dbReference type="Pfam" id="PF01183">
    <property type="entry name" value="Glyco_hydro_25"/>
    <property type="match status" value="1"/>
</dbReference>
<protein>
    <submittedName>
        <fullName evidence="4">Lysozyme M1 (1,4-beta-N-acetylmuramidase)</fullName>
    </submittedName>
</protein>
<dbReference type="InterPro" id="IPR017853">
    <property type="entry name" value="GH"/>
</dbReference>
<dbReference type="STRING" id="469378.Ccur_13500"/>
<dbReference type="GO" id="GO:0003796">
    <property type="term" value="F:lysozyme activity"/>
    <property type="evidence" value="ECO:0007669"/>
    <property type="project" value="InterPro"/>
</dbReference>
<feature type="region of interest" description="Disordered" evidence="2">
    <location>
        <begin position="1"/>
        <end position="40"/>
    </location>
</feature>